<reference evidence="2 3" key="1">
    <citation type="submission" date="2024-06" db="EMBL/GenBank/DDBJ databases">
        <title>Genomic Encyclopedia of Type Strains, Phase IV (KMG-IV): sequencing the most valuable type-strain genomes for metagenomic binning, comparative biology and taxonomic classification.</title>
        <authorList>
            <person name="Goeker M."/>
        </authorList>
    </citation>
    <scope>NUCLEOTIDE SEQUENCE [LARGE SCALE GENOMIC DNA]</scope>
    <source>
        <strain evidence="2 3">DSM 29126</strain>
    </source>
</reference>
<name>A0ABV2ES31_9STRE</name>
<dbReference type="RefSeq" id="WP_172075235.1">
    <property type="nucleotide sequence ID" value="NZ_AP024276.1"/>
</dbReference>
<dbReference type="EMBL" id="JBEPLX010000010">
    <property type="protein sequence ID" value="MET3533989.1"/>
    <property type="molecule type" value="Genomic_DNA"/>
</dbReference>
<dbReference type="GeneID" id="78827372"/>
<comment type="caution">
    <text evidence="2">The sequence shown here is derived from an EMBL/GenBank/DDBJ whole genome shotgun (WGS) entry which is preliminary data.</text>
</comment>
<evidence type="ECO:0000313" key="3">
    <source>
        <dbReference type="Proteomes" id="UP001549134"/>
    </source>
</evidence>
<evidence type="ECO:0000313" key="2">
    <source>
        <dbReference type="EMBL" id="MET3533989.1"/>
    </source>
</evidence>
<keyword evidence="3" id="KW-1185">Reference proteome</keyword>
<gene>
    <name evidence="2" type="ORF">ABID50_001146</name>
</gene>
<sequence length="403" mass="47353">MIDFFILLIKYWYITLPVLVIIGVLQQDDNKEKEKSKQPQSSSPADRENISKVSRKESFPIRSLTAYISEGNQLISLARDWVIGLDEPYHTNYQTRDKLNEGYAIVEKLEHLAAEVNAITLEDLGMGILDVQIGVVLFVDEFRYQVEKRDPEKKGMLSDSYEFNEDGTRRDFIKESIDRIHITYGAKNLETVRLELNEVAENATSWIEMLDDSSSNEILSRDRLNYGYTIISKMKALKEDLHSGIIQGFSDLQRLNLITRLEKMIDSFSHEVEFRDPDKHQLIRLLDNDKELLALHLQVIKYTNLIFDNIMTRDIHQELLAEHTAHYQLYEEVIERLVRMYLSPDLFEGKPVQLEDVIEFMTDYLSFQKQAIQHLNRDEVREYMISRRLLDNKMAQYDYKNLL</sequence>
<protein>
    <submittedName>
        <fullName evidence="2">Uncharacterized protein</fullName>
    </submittedName>
</protein>
<proteinExistence type="predicted"/>
<feature type="region of interest" description="Disordered" evidence="1">
    <location>
        <begin position="31"/>
        <end position="53"/>
    </location>
</feature>
<organism evidence="2 3">
    <name type="scientific">Streptococcus parasuis</name>
    <dbReference type="NCBI Taxonomy" id="1501662"/>
    <lineage>
        <taxon>Bacteria</taxon>
        <taxon>Bacillati</taxon>
        <taxon>Bacillota</taxon>
        <taxon>Bacilli</taxon>
        <taxon>Lactobacillales</taxon>
        <taxon>Streptococcaceae</taxon>
        <taxon>Streptococcus</taxon>
    </lineage>
</organism>
<accession>A0ABV2ES31</accession>
<evidence type="ECO:0000256" key="1">
    <source>
        <dbReference type="SAM" id="MobiDB-lite"/>
    </source>
</evidence>
<dbReference type="Proteomes" id="UP001549134">
    <property type="component" value="Unassembled WGS sequence"/>
</dbReference>